<dbReference type="Gene3D" id="3.40.50.300">
    <property type="entry name" value="P-loop containing nucleotide triphosphate hydrolases"/>
    <property type="match status" value="1"/>
</dbReference>
<evidence type="ECO:0000256" key="11">
    <source>
        <dbReference type="RuleBase" id="RU003783"/>
    </source>
</evidence>
<evidence type="ECO:0000256" key="5">
    <source>
        <dbReference type="ARBA" id="ARBA00022694"/>
    </source>
</evidence>
<feature type="region of interest" description="Interaction with substrate tRNA" evidence="10">
    <location>
        <begin position="49"/>
        <end position="52"/>
    </location>
</feature>
<dbReference type="Proteomes" id="UP000433101">
    <property type="component" value="Unassembled WGS sequence"/>
</dbReference>
<evidence type="ECO:0000313" key="15">
    <source>
        <dbReference type="Proteomes" id="UP000433101"/>
    </source>
</evidence>
<name>A0A7X3LR45_9HYPH</name>
<feature type="binding site" evidence="10">
    <location>
        <begin position="26"/>
        <end position="31"/>
    </location>
    <ligand>
        <name>substrate</name>
    </ligand>
</feature>
<comment type="subunit">
    <text evidence="10">Monomer.</text>
</comment>
<evidence type="ECO:0000256" key="4">
    <source>
        <dbReference type="ARBA" id="ARBA00022679"/>
    </source>
</evidence>
<gene>
    <name evidence="10 14" type="primary">miaA</name>
    <name evidence="14" type="ORF">GR183_01490</name>
</gene>
<dbReference type="GO" id="GO:0005524">
    <property type="term" value="F:ATP binding"/>
    <property type="evidence" value="ECO:0007669"/>
    <property type="project" value="UniProtKB-UniRule"/>
</dbReference>
<comment type="cofactor">
    <cofactor evidence="1 10">
        <name>Mg(2+)</name>
        <dbReference type="ChEBI" id="CHEBI:18420"/>
    </cofactor>
</comment>
<comment type="similarity">
    <text evidence="3 10 13">Belongs to the IPP transferase family.</text>
</comment>
<feature type="region of interest" description="Interaction with substrate tRNA" evidence="10">
    <location>
        <begin position="173"/>
        <end position="177"/>
    </location>
</feature>
<dbReference type="HAMAP" id="MF_00185">
    <property type="entry name" value="IPP_trans"/>
    <property type="match status" value="1"/>
</dbReference>
<comment type="caution">
    <text evidence="10">Lacks conserved residue(s) required for the propagation of feature annotation.</text>
</comment>
<evidence type="ECO:0000256" key="3">
    <source>
        <dbReference type="ARBA" id="ARBA00005842"/>
    </source>
</evidence>
<dbReference type="SUPFAM" id="SSF52540">
    <property type="entry name" value="P-loop containing nucleoside triphosphate hydrolases"/>
    <property type="match status" value="2"/>
</dbReference>
<evidence type="ECO:0000256" key="8">
    <source>
        <dbReference type="ARBA" id="ARBA00022842"/>
    </source>
</evidence>
<dbReference type="EC" id="2.5.1.75" evidence="10"/>
<comment type="caution">
    <text evidence="14">The sequence shown here is derived from an EMBL/GenBank/DDBJ whole genome shotgun (WGS) entry which is preliminary data.</text>
</comment>
<dbReference type="PANTHER" id="PTHR11088">
    <property type="entry name" value="TRNA DIMETHYLALLYLTRANSFERASE"/>
    <property type="match status" value="1"/>
</dbReference>
<dbReference type="Gene3D" id="1.10.20.140">
    <property type="match status" value="1"/>
</dbReference>
<dbReference type="InterPro" id="IPR027417">
    <property type="entry name" value="P-loop_NTPase"/>
</dbReference>
<evidence type="ECO:0000256" key="10">
    <source>
        <dbReference type="HAMAP-Rule" id="MF_00185"/>
    </source>
</evidence>
<evidence type="ECO:0000256" key="7">
    <source>
        <dbReference type="ARBA" id="ARBA00022840"/>
    </source>
</evidence>
<keyword evidence="8 10" id="KW-0460">Magnesium</keyword>
<reference evidence="14 15" key="1">
    <citation type="submission" date="2019-12" db="EMBL/GenBank/DDBJ databases">
        <authorList>
            <person name="Li M."/>
        </authorList>
    </citation>
    <scope>NUCLEOTIDE SEQUENCE [LARGE SCALE GENOMIC DNA]</scope>
    <source>
        <strain evidence="14 15">GBMRC 2046</strain>
    </source>
</reference>
<dbReference type="Pfam" id="PF01715">
    <property type="entry name" value="IPPT"/>
    <property type="match status" value="1"/>
</dbReference>
<feature type="site" description="Interaction with substrate tRNA" evidence="10">
    <location>
        <position position="137"/>
    </location>
</feature>
<dbReference type="GO" id="GO:0052381">
    <property type="term" value="F:tRNA dimethylallyltransferase activity"/>
    <property type="evidence" value="ECO:0007669"/>
    <property type="project" value="UniProtKB-UniRule"/>
</dbReference>
<evidence type="ECO:0000256" key="13">
    <source>
        <dbReference type="RuleBase" id="RU003785"/>
    </source>
</evidence>
<feature type="binding site" evidence="10">
    <location>
        <begin position="24"/>
        <end position="31"/>
    </location>
    <ligand>
        <name>ATP</name>
        <dbReference type="ChEBI" id="CHEBI:30616"/>
    </ligand>
</feature>
<protein>
    <recommendedName>
        <fullName evidence="10">tRNA dimethylallyltransferase</fullName>
        <ecNumber evidence="10">2.5.1.75</ecNumber>
    </recommendedName>
    <alternativeName>
        <fullName evidence="10">Dimethylallyl diphosphate:tRNA dimethylallyltransferase</fullName>
        <shortName evidence="10">DMAPP:tRNA dimethylallyltransferase</shortName>
        <shortName evidence="10">DMATase</shortName>
    </alternativeName>
    <alternativeName>
        <fullName evidence="10">Isopentenyl-diphosphate:tRNA isopentenyltransferase</fullName>
        <shortName evidence="10">IPP transferase</shortName>
        <shortName evidence="10">IPPT</shortName>
        <shortName evidence="10">IPTase</shortName>
    </alternativeName>
</protein>
<dbReference type="InterPro" id="IPR039657">
    <property type="entry name" value="Dimethylallyltransferase"/>
</dbReference>
<comment type="catalytic activity">
    <reaction evidence="9 10 11">
        <text>adenosine(37) in tRNA + dimethylallyl diphosphate = N(6)-dimethylallyladenosine(37) in tRNA + diphosphate</text>
        <dbReference type="Rhea" id="RHEA:26482"/>
        <dbReference type="Rhea" id="RHEA-COMP:10162"/>
        <dbReference type="Rhea" id="RHEA-COMP:10375"/>
        <dbReference type="ChEBI" id="CHEBI:33019"/>
        <dbReference type="ChEBI" id="CHEBI:57623"/>
        <dbReference type="ChEBI" id="CHEBI:74411"/>
        <dbReference type="ChEBI" id="CHEBI:74415"/>
        <dbReference type="EC" id="2.5.1.75"/>
    </reaction>
</comment>
<dbReference type="EMBL" id="WUMV01000001">
    <property type="protein sequence ID" value="MXN63563.1"/>
    <property type="molecule type" value="Genomic_DNA"/>
</dbReference>
<comment type="function">
    <text evidence="2 10 12">Catalyzes the transfer of a dimethylallyl group onto the adenine at position 37 in tRNAs that read codons beginning with uridine, leading to the formation of N6-(dimethylallyl)adenosine (i(6)A).</text>
</comment>
<keyword evidence="6 10" id="KW-0547">Nucleotide-binding</keyword>
<evidence type="ECO:0000256" key="6">
    <source>
        <dbReference type="ARBA" id="ARBA00022741"/>
    </source>
</evidence>
<keyword evidence="7 10" id="KW-0067">ATP-binding</keyword>
<sequence length="320" mass="35173">MLAGTRDGFRKGVRVNFSSLLIAGPTASGKSGLALKLAETLNGAIVNADSMQVYKDLRVLTARPTVDEEKRAPHLLYGHVDAGRAYSVAQWLADAQSAIADVAAMGRLPIFVGGTGLYFKALTEGLSEIPPIDEAIRAHWRGEAQNLGREQLHQLLAERDPEMAERLEPADTQRIVRALEVIDATGRSLAEWQKARTAPLVAPESAIRIVLAPDRAWLHERINRRFAEMVQQGAVEEAVTLTARGLDASLPAMKAIGLRELASADSGEISLEEATERAKTETRRYAKRQETFLRGQLKDWRRVDPLDIDIKGLSRELTKA</sequence>
<proteinExistence type="inferred from homology"/>
<dbReference type="FunFam" id="1.10.20.140:FF:000001">
    <property type="entry name" value="tRNA dimethylallyltransferase"/>
    <property type="match status" value="1"/>
</dbReference>
<feature type="site" description="Interaction with substrate tRNA" evidence="10">
    <location>
        <position position="115"/>
    </location>
</feature>
<accession>A0A7X3LR45</accession>
<evidence type="ECO:0000256" key="2">
    <source>
        <dbReference type="ARBA" id="ARBA00003213"/>
    </source>
</evidence>
<evidence type="ECO:0000256" key="1">
    <source>
        <dbReference type="ARBA" id="ARBA00001946"/>
    </source>
</evidence>
<evidence type="ECO:0000256" key="9">
    <source>
        <dbReference type="ARBA" id="ARBA00049563"/>
    </source>
</evidence>
<dbReference type="PANTHER" id="PTHR11088:SF60">
    <property type="entry name" value="TRNA DIMETHYLALLYLTRANSFERASE"/>
    <property type="match status" value="1"/>
</dbReference>
<dbReference type="InterPro" id="IPR018022">
    <property type="entry name" value="IPT"/>
</dbReference>
<keyword evidence="5 10" id="KW-0819">tRNA processing</keyword>
<keyword evidence="4 10" id="KW-0808">Transferase</keyword>
<keyword evidence="15" id="KW-1185">Reference proteome</keyword>
<organism evidence="14 15">
    <name type="scientific">Stappia sediminis</name>
    <dbReference type="NCBI Taxonomy" id="2692190"/>
    <lineage>
        <taxon>Bacteria</taxon>
        <taxon>Pseudomonadati</taxon>
        <taxon>Pseudomonadota</taxon>
        <taxon>Alphaproteobacteria</taxon>
        <taxon>Hyphomicrobiales</taxon>
        <taxon>Stappiaceae</taxon>
        <taxon>Stappia</taxon>
    </lineage>
</organism>
<dbReference type="GO" id="GO:0006400">
    <property type="term" value="P:tRNA modification"/>
    <property type="evidence" value="ECO:0007669"/>
    <property type="project" value="TreeGrafter"/>
</dbReference>
<dbReference type="AlphaFoldDB" id="A0A7X3LR45"/>
<dbReference type="NCBIfam" id="TIGR00174">
    <property type="entry name" value="miaA"/>
    <property type="match status" value="1"/>
</dbReference>
<evidence type="ECO:0000256" key="12">
    <source>
        <dbReference type="RuleBase" id="RU003784"/>
    </source>
</evidence>
<evidence type="ECO:0000313" key="14">
    <source>
        <dbReference type="EMBL" id="MXN63563.1"/>
    </source>
</evidence>